<dbReference type="AlphaFoldDB" id="A0A6J5ZYW1"/>
<organism evidence="1">
    <name type="scientific">freshwater metagenome</name>
    <dbReference type="NCBI Taxonomy" id="449393"/>
    <lineage>
        <taxon>unclassified sequences</taxon>
        <taxon>metagenomes</taxon>
        <taxon>ecological metagenomes</taxon>
    </lineage>
</organism>
<reference evidence="1" key="1">
    <citation type="submission" date="2020-05" db="EMBL/GenBank/DDBJ databases">
        <authorList>
            <person name="Chiriac C."/>
            <person name="Salcher M."/>
            <person name="Ghai R."/>
            <person name="Kavagutti S V."/>
        </authorList>
    </citation>
    <scope>NUCLEOTIDE SEQUENCE</scope>
</reference>
<sequence>MTQKLAAVLAAVVATVALAACGAYDPTEAVNNFNKQLNSEIQSGLKSAGIKGPAATGAGVTLKCPTDVEKEKAFTCTLTGKMSKKSVDVQMVVNSSDELAAANNAAFSKSLNSLSRAEGTAVGKAAIQ</sequence>
<evidence type="ECO:0000313" key="1">
    <source>
        <dbReference type="EMBL" id="CAB4345950.1"/>
    </source>
</evidence>
<proteinExistence type="predicted"/>
<gene>
    <name evidence="1" type="ORF">UFOPK3522_01213</name>
</gene>
<protein>
    <submittedName>
        <fullName evidence="1">Unannotated protein</fullName>
    </submittedName>
</protein>
<dbReference type="EMBL" id="CAESAO010000117">
    <property type="protein sequence ID" value="CAB4345950.1"/>
    <property type="molecule type" value="Genomic_DNA"/>
</dbReference>
<dbReference type="PROSITE" id="PS51257">
    <property type="entry name" value="PROKAR_LIPOPROTEIN"/>
    <property type="match status" value="1"/>
</dbReference>
<accession>A0A6J5ZYW1</accession>
<name>A0A6J5ZYW1_9ZZZZ</name>